<feature type="transmembrane region" description="Helical" evidence="2">
    <location>
        <begin position="35"/>
        <end position="56"/>
    </location>
</feature>
<sequence length="226" mass="22792">MSNPTEPTRGPIPRPNSLATSAEPGKSARGAERGILLVTGAGIALAVVGLVVSLLVGAGSTDAESDTAQSITTSESAAVPAAPAPPPAASLPKQYLADMSPTSGTAYTGTMPVNGASYPHSIYQQFSGCDTEVSHTYNLNREWSRFSSTIGIAEGGNSQSVLQFGVIADGKSIYSSGNVAVGQSPTVDVSVAGVQNLTISFLFVGGNLESCSQAGNGVWGEAGLTK</sequence>
<feature type="domain" description="Glycosyl hydrolase family 98 putative carbohydrate-binding module" evidence="3">
    <location>
        <begin position="90"/>
        <end position="226"/>
    </location>
</feature>
<evidence type="ECO:0000259" key="3">
    <source>
        <dbReference type="SMART" id="SM00776"/>
    </source>
</evidence>
<dbReference type="Pfam" id="PF08305">
    <property type="entry name" value="NPCBM"/>
    <property type="match status" value="1"/>
</dbReference>
<evidence type="ECO:0000313" key="4">
    <source>
        <dbReference type="EMBL" id="GGL35824.1"/>
    </source>
</evidence>
<feature type="region of interest" description="Disordered" evidence="1">
    <location>
        <begin position="62"/>
        <end position="90"/>
    </location>
</feature>
<dbReference type="RefSeq" id="WP_063000131.1">
    <property type="nucleotide sequence ID" value="NZ_BMMH01000017.1"/>
</dbReference>
<feature type="compositionally biased region" description="Polar residues" evidence="1">
    <location>
        <begin position="66"/>
        <end position="76"/>
    </location>
</feature>
<dbReference type="InterPro" id="IPR038637">
    <property type="entry name" value="NPCBM_sf"/>
</dbReference>
<accession>A0A917VYB3</accession>
<dbReference type="InterPro" id="IPR008979">
    <property type="entry name" value="Galactose-bd-like_sf"/>
</dbReference>
<evidence type="ECO:0000313" key="5">
    <source>
        <dbReference type="Proteomes" id="UP000638263"/>
    </source>
</evidence>
<dbReference type="InterPro" id="IPR013222">
    <property type="entry name" value="Glyco_hyd_98_carb-bd"/>
</dbReference>
<keyword evidence="2" id="KW-0472">Membrane</keyword>
<proteinExistence type="predicted"/>
<dbReference type="SUPFAM" id="SSF49785">
    <property type="entry name" value="Galactose-binding domain-like"/>
    <property type="match status" value="1"/>
</dbReference>
<organism evidence="4 5">
    <name type="scientific">Nocardia jinanensis</name>
    <dbReference type="NCBI Taxonomy" id="382504"/>
    <lineage>
        <taxon>Bacteria</taxon>
        <taxon>Bacillati</taxon>
        <taxon>Actinomycetota</taxon>
        <taxon>Actinomycetes</taxon>
        <taxon>Mycobacteriales</taxon>
        <taxon>Nocardiaceae</taxon>
        <taxon>Nocardia</taxon>
    </lineage>
</organism>
<name>A0A917VYB3_9NOCA</name>
<dbReference type="Gene3D" id="2.60.120.1060">
    <property type="entry name" value="NPCBM/NEW2 domain"/>
    <property type="match status" value="1"/>
</dbReference>
<keyword evidence="5" id="KW-1185">Reference proteome</keyword>
<keyword evidence="2" id="KW-0812">Transmembrane</keyword>
<dbReference type="AlphaFoldDB" id="A0A917VYB3"/>
<protein>
    <recommendedName>
        <fullName evidence="3">Glycosyl hydrolase family 98 putative carbohydrate-binding module domain-containing protein</fullName>
    </recommendedName>
</protein>
<reference evidence="4" key="2">
    <citation type="submission" date="2020-09" db="EMBL/GenBank/DDBJ databases">
        <authorList>
            <person name="Sun Q."/>
            <person name="Zhou Y."/>
        </authorList>
    </citation>
    <scope>NUCLEOTIDE SEQUENCE</scope>
    <source>
        <strain evidence="4">CGMCC 4.3508</strain>
    </source>
</reference>
<evidence type="ECO:0000256" key="2">
    <source>
        <dbReference type="SAM" id="Phobius"/>
    </source>
</evidence>
<gene>
    <name evidence="4" type="ORF">GCM10011588_58310</name>
</gene>
<dbReference type="Proteomes" id="UP000638263">
    <property type="component" value="Unassembled WGS sequence"/>
</dbReference>
<reference evidence="4" key="1">
    <citation type="journal article" date="2014" name="Int. J. Syst. Evol. Microbiol.">
        <title>Complete genome sequence of Corynebacterium casei LMG S-19264T (=DSM 44701T), isolated from a smear-ripened cheese.</title>
        <authorList>
            <consortium name="US DOE Joint Genome Institute (JGI-PGF)"/>
            <person name="Walter F."/>
            <person name="Albersmeier A."/>
            <person name="Kalinowski J."/>
            <person name="Ruckert C."/>
        </authorList>
    </citation>
    <scope>NUCLEOTIDE SEQUENCE</scope>
    <source>
        <strain evidence="4">CGMCC 4.3508</strain>
    </source>
</reference>
<dbReference type="EMBL" id="BMMH01000017">
    <property type="protein sequence ID" value="GGL35824.1"/>
    <property type="molecule type" value="Genomic_DNA"/>
</dbReference>
<comment type="caution">
    <text evidence="4">The sequence shown here is derived from an EMBL/GenBank/DDBJ whole genome shotgun (WGS) entry which is preliminary data.</text>
</comment>
<dbReference type="SMART" id="SM00776">
    <property type="entry name" value="NPCBM"/>
    <property type="match status" value="1"/>
</dbReference>
<keyword evidence="2" id="KW-1133">Transmembrane helix</keyword>
<evidence type="ECO:0000256" key="1">
    <source>
        <dbReference type="SAM" id="MobiDB-lite"/>
    </source>
</evidence>
<feature type="region of interest" description="Disordered" evidence="1">
    <location>
        <begin position="1"/>
        <end position="28"/>
    </location>
</feature>